<dbReference type="FunFam" id="3.80.10.10:FF:001164">
    <property type="entry name" value="GH01279p"/>
    <property type="match status" value="2"/>
</dbReference>
<dbReference type="SMART" id="SM00369">
    <property type="entry name" value="LRR_TYP"/>
    <property type="match status" value="12"/>
</dbReference>
<dbReference type="PANTHER" id="PTHR48056:SF81">
    <property type="entry name" value="RECEPTOR PROTEIN-TYROSINE KINASE CEPR1"/>
    <property type="match status" value="1"/>
</dbReference>
<dbReference type="InterPro" id="IPR000719">
    <property type="entry name" value="Prot_kinase_dom"/>
</dbReference>
<dbReference type="EMBL" id="CH991562">
    <property type="protein sequence ID" value="EDQ86947.1"/>
    <property type="molecule type" value="Genomic_DNA"/>
</dbReference>
<dbReference type="Proteomes" id="UP000001357">
    <property type="component" value="Unassembled WGS sequence"/>
</dbReference>
<evidence type="ECO:0000256" key="3">
    <source>
        <dbReference type="ARBA" id="ARBA00022741"/>
    </source>
</evidence>
<feature type="chain" id="PRO_5002744709" description="Protein kinase domain-containing protein" evidence="6">
    <location>
        <begin position="21"/>
        <end position="1206"/>
    </location>
</feature>
<dbReference type="InterPro" id="IPR003591">
    <property type="entry name" value="Leu-rich_rpt_typical-subtyp"/>
</dbReference>
<feature type="domain" description="Protein kinase" evidence="7">
    <location>
        <begin position="879"/>
        <end position="1182"/>
    </location>
</feature>
<keyword evidence="9" id="KW-1185">Reference proteome</keyword>
<dbReference type="SUPFAM" id="SSF56112">
    <property type="entry name" value="Protein kinase-like (PK-like)"/>
    <property type="match status" value="1"/>
</dbReference>
<dbReference type="SMART" id="SM00220">
    <property type="entry name" value="S_TKc"/>
    <property type="match status" value="1"/>
</dbReference>
<dbReference type="OMA" id="NRDSCFL"/>
<reference evidence="8 9" key="1">
    <citation type="journal article" date="2008" name="Nature">
        <title>The genome of the choanoflagellate Monosiga brevicollis and the origin of metazoans.</title>
        <authorList>
            <consortium name="JGI Sequencing"/>
            <person name="King N."/>
            <person name="Westbrook M.J."/>
            <person name="Young S.L."/>
            <person name="Kuo A."/>
            <person name="Abedin M."/>
            <person name="Chapman J."/>
            <person name="Fairclough S."/>
            <person name="Hellsten U."/>
            <person name="Isogai Y."/>
            <person name="Letunic I."/>
            <person name="Marr M."/>
            <person name="Pincus D."/>
            <person name="Putnam N."/>
            <person name="Rokas A."/>
            <person name="Wright K.J."/>
            <person name="Zuzow R."/>
            <person name="Dirks W."/>
            <person name="Good M."/>
            <person name="Goodstein D."/>
            <person name="Lemons D."/>
            <person name="Li W."/>
            <person name="Lyons J.B."/>
            <person name="Morris A."/>
            <person name="Nichols S."/>
            <person name="Richter D.J."/>
            <person name="Salamov A."/>
            <person name="Bork P."/>
            <person name="Lim W.A."/>
            <person name="Manning G."/>
            <person name="Miller W.T."/>
            <person name="McGinnis W."/>
            <person name="Shapiro H."/>
            <person name="Tjian R."/>
            <person name="Grigoriev I.V."/>
            <person name="Rokhsar D."/>
        </authorList>
    </citation>
    <scope>NUCLEOTIDE SEQUENCE [LARGE SCALE GENOMIC DNA]</scope>
    <source>
        <strain evidence="9">MX1 / ATCC 50154</strain>
    </source>
</reference>
<keyword evidence="5" id="KW-0472">Membrane</keyword>
<evidence type="ECO:0000256" key="2">
    <source>
        <dbReference type="ARBA" id="ARBA00022737"/>
    </source>
</evidence>
<keyword evidence="5" id="KW-0812">Transmembrane</keyword>
<dbReference type="eggNOG" id="KOG0192">
    <property type="taxonomic scope" value="Eukaryota"/>
</dbReference>
<dbReference type="SUPFAM" id="SSF52058">
    <property type="entry name" value="L domain-like"/>
    <property type="match status" value="2"/>
</dbReference>
<feature type="signal peptide" evidence="6">
    <location>
        <begin position="1"/>
        <end position="20"/>
    </location>
</feature>
<evidence type="ECO:0000256" key="6">
    <source>
        <dbReference type="SAM" id="SignalP"/>
    </source>
</evidence>
<dbReference type="InterPro" id="IPR032675">
    <property type="entry name" value="LRR_dom_sf"/>
</dbReference>
<dbReference type="eggNOG" id="KOG0619">
    <property type="taxonomic scope" value="Eukaryota"/>
</dbReference>
<keyword evidence="3" id="KW-0547">Nucleotide-binding</keyword>
<evidence type="ECO:0000313" key="8">
    <source>
        <dbReference type="EMBL" id="EDQ86947.1"/>
    </source>
</evidence>
<evidence type="ECO:0000259" key="7">
    <source>
        <dbReference type="PROSITE" id="PS50011"/>
    </source>
</evidence>
<dbReference type="Pfam" id="PF13855">
    <property type="entry name" value="LRR_8"/>
    <property type="match status" value="4"/>
</dbReference>
<keyword evidence="1" id="KW-0433">Leucine-rich repeat</keyword>
<evidence type="ECO:0000256" key="1">
    <source>
        <dbReference type="ARBA" id="ARBA00022614"/>
    </source>
</evidence>
<dbReference type="InterPro" id="IPR001611">
    <property type="entry name" value="Leu-rich_rpt"/>
</dbReference>
<evidence type="ECO:0000256" key="4">
    <source>
        <dbReference type="ARBA" id="ARBA00022840"/>
    </source>
</evidence>
<dbReference type="KEGG" id="mbr:MONBRDRAFT_10450"/>
<keyword evidence="2" id="KW-0677">Repeat</keyword>
<keyword evidence="5" id="KW-1133">Transmembrane helix</keyword>
<dbReference type="GeneID" id="5893413"/>
<sequence>MGWIWLAVVLLTSGLAPALGAGSLCAAPCTPNFKGTYVVCSYRRLLSLDVPLCPNQMSPDVRVTCDLDAATTPVSPDWTVAGPHVAPLFNNMSSLSLQTTNGPCCTLPQRNDTAFPTLKKLDLQCTTSLEFWATLPTPLFTTLATLRLTVPASNALSPRDLPPPSPPLVGVTAFDISAADLVQVTPDATFDGLPNLSVLNLAGNLLTAAPGQLWQRLTALRFLDLSDNYLQNLDSAALPSSLQVLNLSRNRLPTLPAAQLQALTQLQELHLGSNVLTTLAPGVFAPTSNLRQLTLAANHLTDLPSTGLFAALTRLQLLELSDNALTKLRAGALRGLGQLRTINLSFNQLQTMEAQALATVPQLRVLNMTGNAGLKTFPTELFAHQGLLEQLLFPGCGLTGFASNQFDALTSLQQLAFYSNNVATIHPQQFARLTNLVYLPMASNRLKELPPHIFDSLTRLEVLYIDSHRFTSLPPGIFDRLTNLQQLFAYNLNLTSIDPGLVRHNTNLRYLDLSNSFQPAHSQTVDLQLSGLVNLTTLLLTSLQLPAGTNQALLARTNLEHVELGGASVCDPATGIGNFTLSDAMSRFVLQDTNCEAIWVAAHRVAAEVVLMYNKQLTSVTVRAIDLHELAVSHNPVLRTLSSPACTEFDMSGTPLPYDDRYCQAWGQNVFQARSLSDPSSYSDNLARFLRNCFYNAAILDLSGNGFMNRLTVMRETLGQPFLVGTGMVQPRVQINRMWTPVLSFAAVPALVLQDVPAKCSLQSRWDRIFDQANNNEAVDVYQQFDCACVPGYSTQGAAGTCTRNKTFLDHWWGILIVVVASTLVTLPFFICVLRVIFRRLRKVEDDLELNARLLENAETVVSALKKGWEIDFEELALRERIDGSIPGTFGEVYRAEWGKFEVCVKVLRLNWLHMDPMVRQDFEKEAEFLQQTKHRNLVRFFGLGETNWSPPAPFIVLELVERGALNDVLNKEHLPWRTKLSIAADASRGLAFIHSLGHLHRDVKSGNCLITSDYRCKINDFGTLKRPSEDREREHLRGVEDDEGWIALGSLASTVASTGSSQAALMTMSTTAGTPMYMAPECLLQGKVSPAADVFAFSLILWELHFERSPDILRELEVPLRGPLFPTLCRVYREGRHLPLEGMVDWYQRLCAACMSLEPADRPSFDSVLHELEATLAHPDLDMEVKAVVSQPQLDLDTSTEEQRV</sequence>
<dbReference type="Gene3D" id="3.30.200.20">
    <property type="entry name" value="Phosphorylase Kinase, domain 1"/>
    <property type="match status" value="1"/>
</dbReference>
<dbReference type="PROSITE" id="PS50011">
    <property type="entry name" value="PROTEIN_KINASE_DOM"/>
    <property type="match status" value="1"/>
</dbReference>
<dbReference type="Pfam" id="PF00069">
    <property type="entry name" value="Pkinase"/>
    <property type="match status" value="1"/>
</dbReference>
<protein>
    <recommendedName>
        <fullName evidence="7">Protein kinase domain-containing protein</fullName>
    </recommendedName>
</protein>
<dbReference type="InterPro" id="IPR011009">
    <property type="entry name" value="Kinase-like_dom_sf"/>
</dbReference>
<accession>A9V688</accession>
<dbReference type="AlphaFoldDB" id="A9V688"/>
<dbReference type="Gene3D" id="3.80.10.10">
    <property type="entry name" value="Ribonuclease Inhibitor"/>
    <property type="match status" value="4"/>
</dbReference>
<dbReference type="PROSITE" id="PS51450">
    <property type="entry name" value="LRR"/>
    <property type="match status" value="1"/>
</dbReference>
<dbReference type="InterPro" id="IPR050647">
    <property type="entry name" value="Plant_LRR-RLKs"/>
</dbReference>
<keyword evidence="6" id="KW-0732">Signal</keyword>
<dbReference type="InParanoid" id="A9V688"/>
<organism evidence="8 9">
    <name type="scientific">Monosiga brevicollis</name>
    <name type="common">Choanoflagellate</name>
    <dbReference type="NCBI Taxonomy" id="81824"/>
    <lineage>
        <taxon>Eukaryota</taxon>
        <taxon>Choanoflagellata</taxon>
        <taxon>Craspedida</taxon>
        <taxon>Salpingoecidae</taxon>
        <taxon>Monosiga</taxon>
    </lineage>
</organism>
<dbReference type="GO" id="GO:0005524">
    <property type="term" value="F:ATP binding"/>
    <property type="evidence" value="ECO:0007669"/>
    <property type="project" value="UniProtKB-KW"/>
</dbReference>
<dbReference type="PANTHER" id="PTHR48056">
    <property type="entry name" value="LRR RECEPTOR-LIKE SERINE/THREONINE-PROTEIN KINASE-RELATED"/>
    <property type="match status" value="1"/>
</dbReference>
<dbReference type="STRING" id="81824.A9V688"/>
<feature type="transmembrane region" description="Helical" evidence="5">
    <location>
        <begin position="812"/>
        <end position="838"/>
    </location>
</feature>
<dbReference type="GO" id="GO:0004672">
    <property type="term" value="F:protein kinase activity"/>
    <property type="evidence" value="ECO:0007669"/>
    <property type="project" value="InterPro"/>
</dbReference>
<proteinExistence type="predicted"/>
<name>A9V688_MONBE</name>
<evidence type="ECO:0000256" key="5">
    <source>
        <dbReference type="SAM" id="Phobius"/>
    </source>
</evidence>
<evidence type="ECO:0000313" key="9">
    <source>
        <dbReference type="Proteomes" id="UP000001357"/>
    </source>
</evidence>
<dbReference type="RefSeq" id="XP_001748186.1">
    <property type="nucleotide sequence ID" value="XM_001748134.1"/>
</dbReference>
<gene>
    <name evidence="8" type="ORF">MONBRDRAFT_10450</name>
</gene>
<dbReference type="Gene3D" id="1.10.510.10">
    <property type="entry name" value="Transferase(Phosphotransferase) domain 1"/>
    <property type="match status" value="1"/>
</dbReference>
<keyword evidence="4" id="KW-0067">ATP-binding</keyword>